<evidence type="ECO:0000259" key="1">
    <source>
        <dbReference type="Pfam" id="PF00651"/>
    </source>
</evidence>
<organism evidence="2 3">
    <name type="scientific">Ditylenchus dipsaci</name>
    <dbReference type="NCBI Taxonomy" id="166011"/>
    <lineage>
        <taxon>Eukaryota</taxon>
        <taxon>Metazoa</taxon>
        <taxon>Ecdysozoa</taxon>
        <taxon>Nematoda</taxon>
        <taxon>Chromadorea</taxon>
        <taxon>Rhabditida</taxon>
        <taxon>Tylenchina</taxon>
        <taxon>Tylenchomorpha</taxon>
        <taxon>Sphaerularioidea</taxon>
        <taxon>Anguinidae</taxon>
        <taxon>Anguininae</taxon>
        <taxon>Ditylenchus</taxon>
    </lineage>
</organism>
<accession>A0A915DY43</accession>
<reference evidence="3" key="1">
    <citation type="submission" date="2022-11" db="UniProtKB">
        <authorList>
            <consortium name="WormBaseParasite"/>
        </authorList>
    </citation>
    <scope>IDENTIFICATION</scope>
</reference>
<name>A0A915DY43_9BILA</name>
<dbReference type="AlphaFoldDB" id="A0A915DY43"/>
<dbReference type="CDD" id="cd18186">
    <property type="entry name" value="BTB_POZ_ZBTB_KLHL-like"/>
    <property type="match status" value="1"/>
</dbReference>
<dbReference type="Pfam" id="PF00651">
    <property type="entry name" value="BTB"/>
    <property type="match status" value="1"/>
</dbReference>
<dbReference type="WBParaSite" id="jg24910">
    <property type="protein sequence ID" value="jg24910"/>
    <property type="gene ID" value="jg24910"/>
</dbReference>
<dbReference type="SUPFAM" id="SSF54695">
    <property type="entry name" value="POZ domain"/>
    <property type="match status" value="1"/>
</dbReference>
<dbReference type="InterPro" id="IPR000210">
    <property type="entry name" value="BTB/POZ_dom"/>
</dbReference>
<dbReference type="PANTHER" id="PTHR22744">
    <property type="entry name" value="HELIX LOOP HELIX PROTEIN 21-RELATED"/>
    <property type="match status" value="1"/>
</dbReference>
<dbReference type="Gene3D" id="3.30.710.10">
    <property type="entry name" value="Potassium Channel Kv1.1, Chain A"/>
    <property type="match status" value="1"/>
</dbReference>
<evidence type="ECO:0000313" key="2">
    <source>
        <dbReference type="Proteomes" id="UP000887574"/>
    </source>
</evidence>
<proteinExistence type="predicted"/>
<sequence length="127" mass="14811">MFFSNFCEKDKDEIELGDLDHHEFIQLLGVIYPCMQQITDANVEGVLKLADRFQMIPLQYSLEYYKESALRVKKLKQEVEYMQLSQEVKLLILENAVESMVEASLKLDNMSETFTNRSLDSSVFDLD</sequence>
<keyword evidence="2" id="KW-1185">Reference proteome</keyword>
<dbReference type="Proteomes" id="UP000887574">
    <property type="component" value="Unplaced"/>
</dbReference>
<protein>
    <submittedName>
        <fullName evidence="3">BTB domain-containing protein</fullName>
    </submittedName>
</protein>
<evidence type="ECO:0000313" key="3">
    <source>
        <dbReference type="WBParaSite" id="jg24910"/>
    </source>
</evidence>
<dbReference type="InterPro" id="IPR011333">
    <property type="entry name" value="SKP1/BTB/POZ_sf"/>
</dbReference>
<feature type="domain" description="BTB" evidence="1">
    <location>
        <begin position="1"/>
        <end position="65"/>
    </location>
</feature>
<dbReference type="PANTHER" id="PTHR22744:SF14">
    <property type="entry name" value="BTB DOMAIN-CONTAINING PROTEIN-RELATED"/>
    <property type="match status" value="1"/>
</dbReference>